<accession>A0A317JQ24</accession>
<evidence type="ECO:0000313" key="1">
    <source>
        <dbReference type="EMBL" id="PWU23897.1"/>
    </source>
</evidence>
<evidence type="ECO:0000313" key="2">
    <source>
        <dbReference type="Proteomes" id="UP000246104"/>
    </source>
</evidence>
<protein>
    <submittedName>
        <fullName evidence="1">Uncharacterized protein</fullName>
    </submittedName>
</protein>
<comment type="caution">
    <text evidence="1">The sequence shown here is derived from an EMBL/GenBank/DDBJ whole genome shotgun (WGS) entry which is preliminary data.</text>
</comment>
<dbReference type="EMBL" id="PSRQ01000020">
    <property type="protein sequence ID" value="PWU23897.1"/>
    <property type="molecule type" value="Genomic_DNA"/>
</dbReference>
<dbReference type="Proteomes" id="UP000246104">
    <property type="component" value="Unassembled WGS sequence"/>
</dbReference>
<reference evidence="1 2" key="1">
    <citation type="submission" date="2018-02" db="EMBL/GenBank/DDBJ databases">
        <title>Genomic Reconstructions from Amazon Rainforest and Pasture Soil Reveal Novel Insights into the Physiology of Candidate Phyla in Tropical Sites.</title>
        <authorList>
            <person name="Kroeger M.E."/>
            <person name="Delmont T."/>
            <person name="Eren A.M."/>
            <person name="Guo J."/>
            <person name="Meyer K.M."/>
            <person name="Khan K."/>
            <person name="Rodrigues J.L.M."/>
            <person name="Bohannan B.J.M."/>
            <person name="Tringe S."/>
            <person name="Borges C.D."/>
            <person name="Tiedje J."/>
            <person name="Tsai S.M."/>
            <person name="Nusslein K."/>
        </authorList>
    </citation>
    <scope>NUCLEOTIDE SEQUENCE [LARGE SCALE GENOMIC DNA]</scope>
    <source>
        <strain evidence="1">Amazon FNV 2010 28 9</strain>
    </source>
</reference>
<gene>
    <name evidence="1" type="ORF">C5B42_01385</name>
</gene>
<proteinExistence type="predicted"/>
<dbReference type="AlphaFoldDB" id="A0A317JQ24"/>
<sequence length="357" mass="41694">MATLKRERRDSDAQDELLPLAIRTLTINGKRLTPAFYKQISEADLIDETTAELRGTPLGHFHLHTKECPDVPHRHVLWGFETQLHLATIVSRQDDTRYQSQADLSTQKQRQYISLLTLTLALAGHSPTIEWMSEDRRKIQISGYTLYSSATVGDLLESLEKARTQQKEDTRIWQEHQLSDETLKQGQAEAEALLEQLTSAGVEVAHPLRFQIDDFYYDNYLTINRWYRYPAEANREDALLYWQVKDHWQRKQQESPFRERVEVILPSPRKAEHLRLILAERILQEHIEGTRKMAEQFIQSVTPKKASKTNALSTIEQLDPDNLWRAFEQEKLRFEAYTEAWDHHLSDIHAVGQLFLV</sequence>
<name>A0A317JQ24_9BACT</name>
<organism evidence="1 2">
    <name type="scientific">Candidatus Cerribacteria bacterium 'Amazon FNV 2010 28 9'</name>
    <dbReference type="NCBI Taxonomy" id="2081795"/>
    <lineage>
        <taxon>Bacteria</taxon>
        <taxon>Candidatus Cerribacteria</taxon>
    </lineage>
</organism>